<dbReference type="Proteomes" id="UP000562723">
    <property type="component" value="Unassembled WGS sequence"/>
</dbReference>
<dbReference type="GO" id="GO:0016567">
    <property type="term" value="P:protein ubiquitination"/>
    <property type="evidence" value="ECO:0007669"/>
    <property type="project" value="InterPro"/>
</dbReference>
<evidence type="ECO:0000256" key="13">
    <source>
        <dbReference type="ARBA" id="ARBA00023200"/>
    </source>
</evidence>
<evidence type="ECO:0000313" key="16">
    <source>
        <dbReference type="EMBL" id="NUT80534.1"/>
    </source>
</evidence>
<accession>A0AAJ3FTF7</accession>
<name>A0AAJ3FTF7_9PSED</name>
<feature type="active site" description="Glycyl thioester intermediate" evidence="14">
    <location>
        <position position="1463"/>
    </location>
</feature>
<keyword evidence="10 14" id="KW-0833">Ubl conjugation pathway</keyword>
<dbReference type="GO" id="GO:0061630">
    <property type="term" value="F:ubiquitin protein ligase activity"/>
    <property type="evidence" value="ECO:0007669"/>
    <property type="project" value="UniProtKB-EC"/>
</dbReference>
<evidence type="ECO:0000256" key="1">
    <source>
        <dbReference type="ARBA" id="ARBA00000900"/>
    </source>
</evidence>
<dbReference type="SUPFAM" id="SSF52058">
    <property type="entry name" value="L domain-like"/>
    <property type="match status" value="1"/>
</dbReference>
<evidence type="ECO:0000256" key="3">
    <source>
        <dbReference type="ARBA" id="ARBA00004613"/>
    </source>
</evidence>
<comment type="caution">
    <text evidence="16">The sequence shown here is derived from an EMBL/GenBank/DDBJ whole genome shotgun (WGS) entry which is preliminary data.</text>
</comment>
<keyword evidence="6 14" id="KW-0964">Secreted</keyword>
<dbReference type="InterPro" id="IPR051071">
    <property type="entry name" value="LRR-bact_E3_ubiq_ligases"/>
</dbReference>
<dbReference type="EC" id="2.3.2.27" evidence="5"/>
<evidence type="ECO:0000256" key="11">
    <source>
        <dbReference type="ARBA" id="ARBA00022843"/>
    </source>
</evidence>
<evidence type="ECO:0000256" key="7">
    <source>
        <dbReference type="ARBA" id="ARBA00022614"/>
    </source>
</evidence>
<dbReference type="PROSITE" id="PS51450">
    <property type="entry name" value="LRR"/>
    <property type="match status" value="1"/>
</dbReference>
<evidence type="ECO:0000256" key="10">
    <source>
        <dbReference type="ARBA" id="ARBA00022786"/>
    </source>
</evidence>
<dbReference type="PROSITE" id="PS52053">
    <property type="entry name" value="NEL"/>
    <property type="match status" value="1"/>
</dbReference>
<dbReference type="EMBL" id="JABFMS010000006">
    <property type="protein sequence ID" value="NUT80534.1"/>
    <property type="molecule type" value="Genomic_DNA"/>
</dbReference>
<evidence type="ECO:0000256" key="6">
    <source>
        <dbReference type="ARBA" id="ARBA00022525"/>
    </source>
</evidence>
<dbReference type="InterPro" id="IPR046673">
    <property type="entry name" value="ToxA_N"/>
</dbReference>
<keyword evidence="9" id="KW-0677">Repeat</keyword>
<comment type="catalytic activity">
    <reaction evidence="1">
        <text>S-ubiquitinyl-[E2 ubiquitin-conjugating enzyme]-L-cysteine + [acceptor protein]-L-lysine = [E2 ubiquitin-conjugating enzyme]-L-cysteine + N(6)-ubiquitinyl-[acceptor protein]-L-lysine.</text>
        <dbReference type="EC" id="2.3.2.27"/>
    </reaction>
</comment>
<gene>
    <name evidence="16" type="ORF">HNO85_06230</name>
</gene>
<dbReference type="Gene3D" id="1.20.58.360">
    <property type="entry name" value="Shigella T3SS effector IpaH defines"/>
    <property type="match status" value="1"/>
</dbReference>
<dbReference type="InterPro" id="IPR029487">
    <property type="entry name" value="NEL_dom"/>
</dbReference>
<protein>
    <recommendedName>
        <fullName evidence="5">RING-type E3 ubiquitin transferase</fullName>
        <ecNumber evidence="5">2.3.2.27</ecNumber>
    </recommendedName>
</protein>
<dbReference type="Pfam" id="PF20178">
    <property type="entry name" value="ToxA_N"/>
    <property type="match status" value="1"/>
</dbReference>
<dbReference type="InterPro" id="IPR001611">
    <property type="entry name" value="Leu-rich_rpt"/>
</dbReference>
<dbReference type="GO" id="GO:0005576">
    <property type="term" value="C:extracellular region"/>
    <property type="evidence" value="ECO:0007669"/>
    <property type="project" value="UniProtKB-SubCell"/>
</dbReference>
<dbReference type="InterPro" id="IPR032675">
    <property type="entry name" value="LRR_dom_sf"/>
</dbReference>
<comment type="similarity">
    <text evidence="4 14">Belongs to the LRR-containing bacterial E3 ligase family.</text>
</comment>
<dbReference type="Gene3D" id="3.80.10.10">
    <property type="entry name" value="Ribonuclease Inhibitor"/>
    <property type="match status" value="1"/>
</dbReference>
<dbReference type="Gene3D" id="1.20.1270.130">
    <property type="entry name" value="Shigella T3SS effector IpaH domain"/>
    <property type="match status" value="1"/>
</dbReference>
<keyword evidence="8 14" id="KW-0808">Transferase</keyword>
<keyword evidence="7" id="KW-0433">Leucine-rich repeat</keyword>
<feature type="domain" description="NEL" evidence="15">
    <location>
        <begin position="1377"/>
        <end position="1683"/>
    </location>
</feature>
<evidence type="ECO:0000259" key="15">
    <source>
        <dbReference type="PROSITE" id="PS52053"/>
    </source>
</evidence>
<reference evidence="16 17" key="1">
    <citation type="journal article" date="2020" name="Front. Plant Sci.">
        <title>Isolation of Rhizosphere Bacteria That Improve Quality and Water Stress Tolerance in Greenhouse Ornamentals.</title>
        <authorList>
            <person name="Nordstedt N.P."/>
            <person name="Jones M.L."/>
        </authorList>
    </citation>
    <scope>NUCLEOTIDE SEQUENCE [LARGE SCALE GENOMIC DNA]</scope>
    <source>
        <strain evidence="16 17">C2F7</strain>
    </source>
</reference>
<comment type="subcellular location">
    <subcellularLocation>
        <location evidence="2">Host cytoplasm</location>
    </subcellularLocation>
    <subcellularLocation>
        <location evidence="3">Secreted</location>
    </subcellularLocation>
</comment>
<evidence type="ECO:0000256" key="9">
    <source>
        <dbReference type="ARBA" id="ARBA00022737"/>
    </source>
</evidence>
<dbReference type="GO" id="GO:0030430">
    <property type="term" value="C:host cell cytoplasm"/>
    <property type="evidence" value="ECO:0007669"/>
    <property type="project" value="UniProtKB-SubCell"/>
</dbReference>
<evidence type="ECO:0000256" key="5">
    <source>
        <dbReference type="ARBA" id="ARBA00012483"/>
    </source>
</evidence>
<evidence type="ECO:0000256" key="4">
    <source>
        <dbReference type="ARBA" id="ARBA00009868"/>
    </source>
</evidence>
<keyword evidence="12" id="KW-0843">Virulence</keyword>
<organism evidence="16 17">
    <name type="scientific">Pseudomonas brassicacearum</name>
    <dbReference type="NCBI Taxonomy" id="930166"/>
    <lineage>
        <taxon>Bacteria</taxon>
        <taxon>Pseudomonadati</taxon>
        <taxon>Pseudomonadota</taxon>
        <taxon>Gammaproteobacteria</taxon>
        <taxon>Pseudomonadales</taxon>
        <taxon>Pseudomonadaceae</taxon>
        <taxon>Pseudomonas</taxon>
    </lineage>
</organism>
<comment type="PTM">
    <text evidence="14">Ubiquitinated in the presence of host E1 ubiquitin-activating enzyme, E2 ubiquitin-conjugating enzyme and ubiquitin.</text>
</comment>
<sequence length="1683" mass="188864">MPIPPNEAIAASPSNPAGVHDDLLKSRIPACYTQASTLRQVALSKHQLEIPDWYAKAAPETRTELKRSHERYCAVLSQIDNTLGSVQDIRTFAEPLLSQAIENTFRRTLNVREVYLARKFAVKTRTDLGSNLLHRLTGEAFDTIEYRGSSLLEAALANFEPDEERKLDCDDCHFITTTPVSSDGTLNHTLQSVREGALPIAPQAFIKLCRELDLGRRYQEHLKAILQPSNDQGRNELDRQLREHHRQSLAISIEIARSKSDIRQDTYQMLLQLVGGQSGIKLDGRSVTVASLKIFDVELIGPLLIGPEREHSNRVERVVAYIPDDPEHPVKEYASSAEFMVELRRRLHGLQYRRFFSRFVPLREQGAFFERFNRLYQPSSQTDQQADFPLASQLRNLPMETLLIRDALWEKLRREQVGKILTDARAAAVPTGDEDQKARQARLDRWENTVIDVLNMAAFIVPGLGPVMMTVWAVQMLDEAVEGIEAFERGETQEMWAHFSSLALNVVFAAAGAKVLPHVVPSDTVAQMEPVTLANGESRLWRPDLRAYRCDREPPAASVPDDRGLYRVDGRDVVSLDGDHYEVQQEPTTQRYRVRHPSRGPQAYQPELMHNGSGAWRHELEQPRSWEGSTLMRRLGHLVRDFGDAELEQIRTASGTSEAVLRRMHVEGEPMPALLADTIKRFGLCRQVDTFIGQLRSEDPEQFEQADPMAQLHLLAGYGPWPKGLRLKVVDGAGKTRWEYTRPSQTAGGDRDVVLAETKIRTPHVLKNLIESVDVVGGDLLAGTSPAIPKNAIDARVRQLRKNLVALVERNKVQLLNDHYARTDVASDPRAALIKFRFPSVPAAAVEQLVACASPAEQQQMAAWNFADAAQTKPIPLRIVEELRDYQKALRLNRAYEGLYQQALATVDTPRLALATLETLPGWNDSVRIELREEDVSGALIDSIGSPDASQTKVVVKDGERYMAFDDKGNDLSLWDSLYVALQHALPDAERQAMGRPSIHQGDLLQKAIGATPLSRDALARRLKMQPSKPSFKSPMRLASGELGYPMSGIRERLGLGRSPELRVLDLYPDYTVEQVQTLLRSLGDDAVAELKRRKVELETLRRDLDRWAGLPLVLDIGGDRVVRVPQAVRQGVAERIKRCWRRQSTMAVTVDGTRAGYVLDLGGQDVGTLPTLTADFSHVASLNLRDMNLSPLSCDRFLQGFSSVRWLDMTNNRLTDLPESLGSMNGLTRLQLRANQIRLTPRSIRILEERVSLKILVLDNNPLGRLPDFSSLVDLRGLSLRGAWIDTWPTGLRDQPLEQIDLRGNLLTDVPAELTDPPAERAHATARLNGVTLLQGNPLSEATQQRLREYWANLLLSHPEWVALRWPGAFEAVEVQGPSTVQQWLRDMPREQLPDKTTLWQNLEAEASSAEFFQLLNRLAESYQGAEHYSDLQARVWQMLEAAGASTELRRELFDLAGAPACEDRAALSFSYLEIRLMIHNAKALSAGEHESATLIRLAKGLFHLDEVESIALQDIQQRRDAINARQDLTAAQKNRQIRQIEEVEVRLAYRVGLKDRLALPGQPEGGRFIQMAGVTPDMLEAAATRVLALDDSPRELQALVGRDFWIEYIKQQHRASFQALTDTLIANQLELDEASAAGNLEEADYVHQSEALGLQHKVKEAELIQSLTKEELDAQVESTDL</sequence>
<evidence type="ECO:0000256" key="14">
    <source>
        <dbReference type="PROSITE-ProRule" id="PRU01398"/>
    </source>
</evidence>
<keyword evidence="11 14" id="KW-0832">Ubl conjugation</keyword>
<evidence type="ECO:0000256" key="2">
    <source>
        <dbReference type="ARBA" id="ARBA00004192"/>
    </source>
</evidence>
<evidence type="ECO:0000313" key="17">
    <source>
        <dbReference type="Proteomes" id="UP000562723"/>
    </source>
</evidence>
<evidence type="ECO:0000256" key="12">
    <source>
        <dbReference type="ARBA" id="ARBA00023026"/>
    </source>
</evidence>
<evidence type="ECO:0000256" key="8">
    <source>
        <dbReference type="ARBA" id="ARBA00022679"/>
    </source>
</evidence>
<dbReference type="PANTHER" id="PTHR47114">
    <property type="match status" value="1"/>
</dbReference>
<dbReference type="RefSeq" id="WP_175359958.1">
    <property type="nucleotide sequence ID" value="NZ_JABFMS010000006.1"/>
</dbReference>
<keyword evidence="13 14" id="KW-1035">Host cytoplasm</keyword>
<dbReference type="PANTHER" id="PTHR47114:SF2">
    <property type="entry name" value="OLIGODENDROCYTE-MYELIN GLYCOPROTEIN"/>
    <property type="match status" value="1"/>
</dbReference>
<proteinExistence type="inferred from homology"/>
<dbReference type="Pfam" id="PF14496">
    <property type="entry name" value="NEL"/>
    <property type="match status" value="1"/>
</dbReference>